<keyword evidence="1" id="KW-0732">Signal</keyword>
<proteinExistence type="predicted"/>
<evidence type="ECO:0008006" key="4">
    <source>
        <dbReference type="Google" id="ProtNLM"/>
    </source>
</evidence>
<name>A0A845MIH6_9PROT</name>
<feature type="chain" id="PRO_5032665851" description="DUF4377 domain-containing protein" evidence="1">
    <location>
        <begin position="23"/>
        <end position="119"/>
    </location>
</feature>
<keyword evidence="3" id="KW-1185">Reference proteome</keyword>
<evidence type="ECO:0000313" key="2">
    <source>
        <dbReference type="EMBL" id="MZR23561.1"/>
    </source>
</evidence>
<dbReference type="OrthoDB" id="8481174at2"/>
<protein>
    <recommendedName>
        <fullName evidence="4">DUF4377 domain-containing protein</fullName>
    </recommendedName>
</protein>
<accession>A0A845MIH6</accession>
<reference evidence="2 3" key="1">
    <citation type="journal article" date="2014" name="Int. J. Syst. Evol. Microbiol.">
        <title>Sneathiella chungangensis sp. nov., isolated from a marine sand, and emended description of the genus Sneathiella.</title>
        <authorList>
            <person name="Siamphan C."/>
            <person name="Kim H."/>
            <person name="Lee J.S."/>
            <person name="Kim W."/>
        </authorList>
    </citation>
    <scope>NUCLEOTIDE SEQUENCE [LARGE SCALE GENOMIC DNA]</scope>
    <source>
        <strain evidence="2 3">KCTC 32476</strain>
    </source>
</reference>
<evidence type="ECO:0000256" key="1">
    <source>
        <dbReference type="SAM" id="SignalP"/>
    </source>
</evidence>
<dbReference type="EMBL" id="WTVA01000015">
    <property type="protein sequence ID" value="MZR23561.1"/>
    <property type="molecule type" value="Genomic_DNA"/>
</dbReference>
<sequence>MRYSYKLAICGTIFFAASSCFGNPDYLPSRIAAYGPEDCKPVVEQEIDRLHIDRQKITKIDYITFYISDSESGNEYNYQGWINFNNCTGNYVVNMNKSCQILSEYPMGSCRLEDVLAKK</sequence>
<dbReference type="AlphaFoldDB" id="A0A845MIH6"/>
<dbReference type="Proteomes" id="UP000445696">
    <property type="component" value="Unassembled WGS sequence"/>
</dbReference>
<comment type="caution">
    <text evidence="2">The sequence shown here is derived from an EMBL/GenBank/DDBJ whole genome shotgun (WGS) entry which is preliminary data.</text>
</comment>
<feature type="signal peptide" evidence="1">
    <location>
        <begin position="1"/>
        <end position="22"/>
    </location>
</feature>
<gene>
    <name evidence="2" type="ORF">GQF03_14575</name>
</gene>
<organism evidence="2 3">
    <name type="scientific">Sneathiella chungangensis</name>
    <dbReference type="NCBI Taxonomy" id="1418234"/>
    <lineage>
        <taxon>Bacteria</taxon>
        <taxon>Pseudomonadati</taxon>
        <taxon>Pseudomonadota</taxon>
        <taxon>Alphaproteobacteria</taxon>
        <taxon>Sneathiellales</taxon>
        <taxon>Sneathiellaceae</taxon>
        <taxon>Sneathiella</taxon>
    </lineage>
</organism>
<dbReference type="RefSeq" id="WP_161340018.1">
    <property type="nucleotide sequence ID" value="NZ_JBHSDG010000003.1"/>
</dbReference>
<dbReference type="PROSITE" id="PS51257">
    <property type="entry name" value="PROKAR_LIPOPROTEIN"/>
    <property type="match status" value="1"/>
</dbReference>
<evidence type="ECO:0000313" key="3">
    <source>
        <dbReference type="Proteomes" id="UP000445696"/>
    </source>
</evidence>